<dbReference type="EMBL" id="CP121196">
    <property type="protein sequence ID" value="XBH19613.1"/>
    <property type="molecule type" value="Genomic_DNA"/>
</dbReference>
<sequence>MPRAKRSLESAVTIDGFPLIWHLHREEQRLADQEWRGISIHVRVAEIVRRELFLEYPTTVAQKAGWMRIEPPRPTVTPTKVEEHIREAMAAGWNPDSRGKPFVYHVAELPS</sequence>
<protein>
    <submittedName>
        <fullName evidence="1">Uncharacterized protein</fullName>
    </submittedName>
</protein>
<reference evidence="1" key="1">
    <citation type="submission" date="2023-03" db="EMBL/GenBank/DDBJ databases">
        <title>Edaphobacter sp.</title>
        <authorList>
            <person name="Huber K.J."/>
            <person name="Papendorf J."/>
            <person name="Pilke C."/>
            <person name="Bunk B."/>
            <person name="Sproeer C."/>
            <person name="Pester M."/>
        </authorList>
    </citation>
    <scope>NUCLEOTIDE SEQUENCE</scope>
    <source>
        <strain evidence="1">DSM 110680</strain>
    </source>
</reference>
<evidence type="ECO:0000313" key="1">
    <source>
        <dbReference type="EMBL" id="XBH19613.1"/>
    </source>
</evidence>
<name>A0AAU7DP84_9BACT</name>
<dbReference type="RefSeq" id="WP_348264832.1">
    <property type="nucleotide sequence ID" value="NZ_CP121196.1"/>
</dbReference>
<organism evidence="1">
    <name type="scientific">Telmatobacter sp. DSM 110680</name>
    <dbReference type="NCBI Taxonomy" id="3036704"/>
    <lineage>
        <taxon>Bacteria</taxon>
        <taxon>Pseudomonadati</taxon>
        <taxon>Acidobacteriota</taxon>
        <taxon>Terriglobia</taxon>
        <taxon>Terriglobales</taxon>
        <taxon>Acidobacteriaceae</taxon>
        <taxon>Telmatobacter</taxon>
    </lineage>
</organism>
<proteinExistence type="predicted"/>
<gene>
    <name evidence="1" type="ORF">P8935_09900</name>
</gene>
<dbReference type="AlphaFoldDB" id="A0AAU7DP84"/>
<accession>A0AAU7DP84</accession>